<dbReference type="Pfam" id="PF01075">
    <property type="entry name" value="Glyco_transf_9"/>
    <property type="match status" value="1"/>
</dbReference>
<dbReference type="RefSeq" id="WP_377162519.1">
    <property type="nucleotide sequence ID" value="NZ_JBHSMQ010000001.1"/>
</dbReference>
<dbReference type="Proteomes" id="UP001596052">
    <property type="component" value="Unassembled WGS sequence"/>
</dbReference>
<dbReference type="EMBL" id="JBHSMQ010000001">
    <property type="protein sequence ID" value="MFC5453440.1"/>
    <property type="molecule type" value="Genomic_DNA"/>
</dbReference>
<evidence type="ECO:0000313" key="4">
    <source>
        <dbReference type="EMBL" id="MFC5453440.1"/>
    </source>
</evidence>
<accession>A0ABW0KJH2</accession>
<keyword evidence="5" id="KW-1185">Reference proteome</keyword>
<organism evidence="4 5">
    <name type="scientific">Prosthecobacter fluviatilis</name>
    <dbReference type="NCBI Taxonomy" id="445931"/>
    <lineage>
        <taxon>Bacteria</taxon>
        <taxon>Pseudomonadati</taxon>
        <taxon>Verrucomicrobiota</taxon>
        <taxon>Verrucomicrobiia</taxon>
        <taxon>Verrucomicrobiales</taxon>
        <taxon>Verrucomicrobiaceae</taxon>
        <taxon>Prosthecobacter</taxon>
    </lineage>
</organism>
<comment type="caution">
    <text evidence="4">The sequence shown here is derived from an EMBL/GenBank/DDBJ whole genome shotgun (WGS) entry which is preliminary data.</text>
</comment>
<keyword evidence="1" id="KW-0328">Glycosyltransferase</keyword>
<dbReference type="InterPro" id="IPR051199">
    <property type="entry name" value="LPS_LOS_Heptosyltrfase"/>
</dbReference>
<keyword evidence="2" id="KW-0808">Transferase</keyword>
<evidence type="ECO:0000313" key="5">
    <source>
        <dbReference type="Proteomes" id="UP001596052"/>
    </source>
</evidence>
<dbReference type="Gene3D" id="3.40.50.2000">
    <property type="entry name" value="Glycogen Phosphorylase B"/>
    <property type="match status" value="2"/>
</dbReference>
<evidence type="ECO:0000256" key="2">
    <source>
        <dbReference type="ARBA" id="ARBA00022679"/>
    </source>
</evidence>
<dbReference type="SUPFAM" id="SSF53756">
    <property type="entry name" value="UDP-Glycosyltransferase/glycogen phosphorylase"/>
    <property type="match status" value="1"/>
</dbReference>
<dbReference type="PANTHER" id="PTHR30160">
    <property type="entry name" value="TETRAACYLDISACCHARIDE 4'-KINASE-RELATED"/>
    <property type="match status" value="1"/>
</dbReference>
<reference evidence="5" key="1">
    <citation type="journal article" date="2019" name="Int. J. Syst. Evol. Microbiol.">
        <title>The Global Catalogue of Microorganisms (GCM) 10K type strain sequencing project: providing services to taxonomists for standard genome sequencing and annotation.</title>
        <authorList>
            <consortium name="The Broad Institute Genomics Platform"/>
            <consortium name="The Broad Institute Genome Sequencing Center for Infectious Disease"/>
            <person name="Wu L."/>
            <person name="Ma J."/>
        </authorList>
    </citation>
    <scope>NUCLEOTIDE SEQUENCE [LARGE SCALE GENOMIC DNA]</scope>
    <source>
        <strain evidence="5">CGMCC 4.1469</strain>
    </source>
</reference>
<dbReference type="InterPro" id="IPR002201">
    <property type="entry name" value="Glyco_trans_9"/>
</dbReference>
<feature type="transmembrane region" description="Helical" evidence="3">
    <location>
        <begin position="6"/>
        <end position="24"/>
    </location>
</feature>
<protein>
    <submittedName>
        <fullName evidence="4">Glycosyltransferase family 9 protein</fullName>
    </submittedName>
</protein>
<keyword evidence="3" id="KW-0812">Transmembrane</keyword>
<keyword evidence="3" id="KW-0472">Membrane</keyword>
<proteinExistence type="predicted"/>
<sequence length="373" mass="40986">MIATFRFWIYLLALKMAALAGALVRRPRRHYRLAILKLDRLGDAVLSLGAVKHLAAGLPAEEVLLVVSPIAEPLFREEFPNTPLLVLPAFCGHFCPDFLRFLWLHSAQLCALDVDSLVCLRHQPSDYLHAIACLIQPKCSHASTWEKPRSSLCLAFPAATQTPYPKIREEVCLELEAHRRVLGNALGKEVMMKEIMPSISCVTPRMGETLVVCPQAGSDIREYPPALLAEALRLFLKTNSMPVHFCVPPGAHAGIWQRAMDASGVAVAAWLTPATFKELLILLAGARLVMAPESGPAHLATAMNKPGVFILGGGHYGMFAPWQKSRLQIWLNHAMRCDQCNWECIQAAPYCITRIAPADIAAALVEVYTASAI</sequence>
<keyword evidence="3" id="KW-1133">Transmembrane helix</keyword>
<gene>
    <name evidence="4" type="ORF">ACFQDI_01125</name>
</gene>
<evidence type="ECO:0000256" key="3">
    <source>
        <dbReference type="SAM" id="Phobius"/>
    </source>
</evidence>
<name>A0ABW0KJH2_9BACT</name>
<evidence type="ECO:0000256" key="1">
    <source>
        <dbReference type="ARBA" id="ARBA00022676"/>
    </source>
</evidence>